<dbReference type="AlphaFoldDB" id="A0A1Q3DIH3"/>
<dbReference type="PANTHER" id="PTHR11697">
    <property type="entry name" value="GENERAL TRANSCRIPTION FACTOR 2-RELATED ZINC FINGER PROTEIN"/>
    <property type="match status" value="1"/>
</dbReference>
<dbReference type="OrthoDB" id="6778351at2759"/>
<dbReference type="InParanoid" id="A0A1Q3DIH3"/>
<dbReference type="PANTHER" id="PTHR11697:SF230">
    <property type="entry name" value="ZINC FINGER, MYM DOMAIN CONTAINING 1"/>
    <property type="match status" value="1"/>
</dbReference>
<evidence type="ECO:0000256" key="1">
    <source>
        <dbReference type="SAM" id="Phobius"/>
    </source>
</evidence>
<dbReference type="EMBL" id="BDDD01008807">
    <property type="protein sequence ID" value="GAV92113.1"/>
    <property type="molecule type" value="Genomic_DNA"/>
</dbReference>
<organism evidence="2 3">
    <name type="scientific">Cephalotus follicularis</name>
    <name type="common">Albany pitcher plant</name>
    <dbReference type="NCBI Taxonomy" id="3775"/>
    <lineage>
        <taxon>Eukaryota</taxon>
        <taxon>Viridiplantae</taxon>
        <taxon>Streptophyta</taxon>
        <taxon>Embryophyta</taxon>
        <taxon>Tracheophyta</taxon>
        <taxon>Spermatophyta</taxon>
        <taxon>Magnoliopsida</taxon>
        <taxon>eudicotyledons</taxon>
        <taxon>Gunneridae</taxon>
        <taxon>Pentapetalae</taxon>
        <taxon>rosids</taxon>
        <taxon>fabids</taxon>
        <taxon>Oxalidales</taxon>
        <taxon>Cephalotaceae</taxon>
        <taxon>Cephalotus</taxon>
    </lineage>
</organism>
<accession>A0A1Q3DIH3</accession>
<evidence type="ECO:0000313" key="3">
    <source>
        <dbReference type="Proteomes" id="UP000187406"/>
    </source>
</evidence>
<comment type="caution">
    <text evidence="2">The sequence shown here is derived from an EMBL/GenBank/DDBJ whole genome shotgun (WGS) entry which is preliminary data.</text>
</comment>
<gene>
    <name evidence="2" type="ORF">CFOL_v3_35495</name>
</gene>
<proteinExistence type="predicted"/>
<protein>
    <submittedName>
        <fullName evidence="2">DUF4371 domain-containing protein</fullName>
    </submittedName>
</protein>
<dbReference type="InterPro" id="IPR055298">
    <property type="entry name" value="AtLOH3-like"/>
</dbReference>
<keyword evidence="1" id="KW-0472">Membrane</keyword>
<sequence length="184" mass="21233">MGDQIGGDSFVSEGLSNWKKPERFQYHVGWAVWNEFRTHLTASIDCIRFLLRQGLTFHGHDESQHNFMHLIFSMFQIEVLDSQLDTYIIDMHFCDECSELIGIGDLAKRLVGLKKDILYLLVFKLVKFALILSVATTTVEKVSSAMNIVKNRLHNGMGDEWMNDCLVIYIENDIFNTINNKKII</sequence>
<evidence type="ECO:0000313" key="2">
    <source>
        <dbReference type="EMBL" id="GAV92113.1"/>
    </source>
</evidence>
<feature type="transmembrane region" description="Helical" evidence="1">
    <location>
        <begin position="117"/>
        <end position="136"/>
    </location>
</feature>
<keyword evidence="1" id="KW-0812">Transmembrane</keyword>
<dbReference type="Proteomes" id="UP000187406">
    <property type="component" value="Unassembled WGS sequence"/>
</dbReference>
<keyword evidence="3" id="KW-1185">Reference proteome</keyword>
<name>A0A1Q3DIH3_CEPFO</name>
<reference evidence="3" key="1">
    <citation type="submission" date="2016-04" db="EMBL/GenBank/DDBJ databases">
        <title>Cephalotus genome sequencing.</title>
        <authorList>
            <person name="Fukushima K."/>
            <person name="Hasebe M."/>
            <person name="Fang X."/>
        </authorList>
    </citation>
    <scope>NUCLEOTIDE SEQUENCE [LARGE SCALE GENOMIC DNA]</scope>
    <source>
        <strain evidence="3">cv. St1</strain>
    </source>
</reference>
<keyword evidence="1" id="KW-1133">Transmembrane helix</keyword>